<proteinExistence type="inferred from homology"/>
<sequence>MSDIFLPKSKLIRDKSLTICGSKSESNRLLILQKLYGNIQIENLSDSQDTQLLQRALVSTEEVADIHHAGTAMRFLTSFFAIQEGRTTILTGSERMKQRPVKPLVEALLALGAEIYYLENPGFPPLKIVGKKLKNHRIKIDAGISSQFISSLMMIGGKLENGLEIELLGEITSKPYLEMTLNLLTEIGIESHFENSIIRIFPAKNLATKKLVIESDWSSASYFYSACAIGREKISLRNFKQNSLQGDAFVAELYKNFFGIKTEFSDETISLIPTEKFSKPEKISLDMNSCPDIVQTLCATASAMKIPFEISGLKTLKIKETDRLSALKNELEKIGCITEIGDDFIKTKKFVEPQNEILIETYDDHRMAMSFAPYCLAQPLTIENQQVVEKSYPKFWLDFVKILSPEN</sequence>
<evidence type="ECO:0000256" key="7">
    <source>
        <dbReference type="ARBA" id="ARBA00030046"/>
    </source>
</evidence>
<dbReference type="InterPro" id="IPR001986">
    <property type="entry name" value="Enolpyruvate_Tfrase_dom"/>
</dbReference>
<dbReference type="InterPro" id="IPR006264">
    <property type="entry name" value="EPSP_synthase"/>
</dbReference>
<dbReference type="AlphaFoldDB" id="A0A7M1T0V3"/>
<accession>A0A7M1T0V3</accession>
<evidence type="ECO:0000256" key="4">
    <source>
        <dbReference type="ARBA" id="ARBA00022605"/>
    </source>
</evidence>
<evidence type="ECO:0000256" key="3">
    <source>
        <dbReference type="ARBA" id="ARBA00012450"/>
    </source>
</evidence>
<dbReference type="PIRSF" id="PIRSF000505">
    <property type="entry name" value="EPSPS"/>
    <property type="match status" value="1"/>
</dbReference>
<gene>
    <name evidence="10" type="ORF">IMZ16_07985</name>
</gene>
<dbReference type="Pfam" id="PF00275">
    <property type="entry name" value="EPSP_synthase"/>
    <property type="match status" value="1"/>
</dbReference>
<dbReference type="PANTHER" id="PTHR21090">
    <property type="entry name" value="AROM/DEHYDROQUINATE SYNTHASE"/>
    <property type="match status" value="1"/>
</dbReference>
<protein>
    <recommendedName>
        <fullName evidence="3">3-phosphoshikimate 1-carboxyvinyltransferase</fullName>
        <ecNumber evidence="3">2.5.1.19</ecNumber>
    </recommendedName>
    <alternativeName>
        <fullName evidence="7">5-enolpyruvylshikimate-3-phosphate synthase</fullName>
    </alternativeName>
</protein>
<name>A0A7M1T0V3_9FLAO</name>
<evidence type="ECO:0000259" key="9">
    <source>
        <dbReference type="Pfam" id="PF00275"/>
    </source>
</evidence>
<dbReference type="KEGG" id="civ:IMZ16_07985"/>
<reference evidence="10 11" key="1">
    <citation type="submission" date="2020-10" db="EMBL/GenBank/DDBJ databases">
        <title>Complete genome of Cruoricapor ignavus strain M1214 isolated from the blood culture of a febrile patient.</title>
        <authorList>
            <person name="Guglielmino C.J.D."/>
        </authorList>
    </citation>
    <scope>NUCLEOTIDE SEQUENCE [LARGE SCALE GENOMIC DNA]</scope>
    <source>
        <strain evidence="10 11">M1214</strain>
    </source>
</reference>
<dbReference type="Proteomes" id="UP000593605">
    <property type="component" value="Chromosome"/>
</dbReference>
<comment type="pathway">
    <text evidence="1">Metabolic intermediate biosynthesis; chorismate biosynthesis; chorismate from D-erythrose 4-phosphate and phosphoenolpyruvate: step 6/7.</text>
</comment>
<keyword evidence="4" id="KW-0028">Amino-acid biosynthesis</keyword>
<feature type="domain" description="Enolpyruvate transferase" evidence="9">
    <location>
        <begin position="60"/>
        <end position="396"/>
    </location>
</feature>
<organism evidence="10 11">
    <name type="scientific">Cruoricaptor ignavus</name>
    <dbReference type="NCBI Taxonomy" id="1118202"/>
    <lineage>
        <taxon>Bacteria</taxon>
        <taxon>Pseudomonadati</taxon>
        <taxon>Bacteroidota</taxon>
        <taxon>Flavobacteriia</taxon>
        <taxon>Flavobacteriales</taxon>
        <taxon>Weeksellaceae</taxon>
        <taxon>Cruoricaptor</taxon>
    </lineage>
</organism>
<dbReference type="InterPro" id="IPR036968">
    <property type="entry name" value="Enolpyruvate_Tfrase_sf"/>
</dbReference>
<dbReference type="InterPro" id="IPR023193">
    <property type="entry name" value="EPSP_synthase_CS"/>
</dbReference>
<dbReference type="PROSITE" id="PS00885">
    <property type="entry name" value="EPSP_SYNTHASE_2"/>
    <property type="match status" value="1"/>
</dbReference>
<evidence type="ECO:0000256" key="8">
    <source>
        <dbReference type="ARBA" id="ARBA00044633"/>
    </source>
</evidence>
<evidence type="ECO:0000313" key="11">
    <source>
        <dbReference type="Proteomes" id="UP000593605"/>
    </source>
</evidence>
<keyword evidence="6" id="KW-0057">Aromatic amino acid biosynthesis</keyword>
<dbReference type="Gene3D" id="3.65.10.10">
    <property type="entry name" value="Enolpyruvate transferase domain"/>
    <property type="match status" value="2"/>
</dbReference>
<comment type="similarity">
    <text evidence="2">Belongs to the EPSP synthase family.</text>
</comment>
<dbReference type="InterPro" id="IPR013792">
    <property type="entry name" value="RNA3'P_cycl/enolpyr_Trfase_a/b"/>
</dbReference>
<evidence type="ECO:0000256" key="6">
    <source>
        <dbReference type="ARBA" id="ARBA00023141"/>
    </source>
</evidence>
<dbReference type="GO" id="GO:0009073">
    <property type="term" value="P:aromatic amino acid family biosynthetic process"/>
    <property type="evidence" value="ECO:0007669"/>
    <property type="project" value="UniProtKB-KW"/>
</dbReference>
<comment type="catalytic activity">
    <reaction evidence="8">
        <text>3-phosphoshikimate + phosphoenolpyruvate = 5-O-(1-carboxyvinyl)-3-phosphoshikimate + phosphate</text>
        <dbReference type="Rhea" id="RHEA:21256"/>
        <dbReference type="ChEBI" id="CHEBI:43474"/>
        <dbReference type="ChEBI" id="CHEBI:57701"/>
        <dbReference type="ChEBI" id="CHEBI:58702"/>
        <dbReference type="ChEBI" id="CHEBI:145989"/>
        <dbReference type="EC" id="2.5.1.19"/>
    </reaction>
    <physiologicalReaction direction="left-to-right" evidence="8">
        <dbReference type="Rhea" id="RHEA:21257"/>
    </physiologicalReaction>
</comment>
<dbReference type="EC" id="2.5.1.19" evidence="3"/>
<dbReference type="PANTHER" id="PTHR21090:SF5">
    <property type="entry name" value="PENTAFUNCTIONAL AROM POLYPEPTIDE"/>
    <property type="match status" value="1"/>
</dbReference>
<dbReference type="GO" id="GO:0008652">
    <property type="term" value="P:amino acid biosynthetic process"/>
    <property type="evidence" value="ECO:0007669"/>
    <property type="project" value="UniProtKB-KW"/>
</dbReference>
<evidence type="ECO:0000256" key="5">
    <source>
        <dbReference type="ARBA" id="ARBA00022679"/>
    </source>
</evidence>
<evidence type="ECO:0000256" key="1">
    <source>
        <dbReference type="ARBA" id="ARBA00004811"/>
    </source>
</evidence>
<dbReference type="EMBL" id="CP063145">
    <property type="protein sequence ID" value="QOR73458.1"/>
    <property type="molecule type" value="Genomic_DNA"/>
</dbReference>
<dbReference type="CDD" id="cd01556">
    <property type="entry name" value="EPSP_synthase"/>
    <property type="match status" value="1"/>
</dbReference>
<dbReference type="RefSeq" id="WP_193439607.1">
    <property type="nucleotide sequence ID" value="NZ_CP063145.1"/>
</dbReference>
<evidence type="ECO:0000313" key="10">
    <source>
        <dbReference type="EMBL" id="QOR73458.1"/>
    </source>
</evidence>
<dbReference type="UniPathway" id="UPA00053">
    <property type="reaction ID" value="UER00089"/>
</dbReference>
<dbReference type="GO" id="GO:0009423">
    <property type="term" value="P:chorismate biosynthetic process"/>
    <property type="evidence" value="ECO:0007669"/>
    <property type="project" value="UniProtKB-UniPathway"/>
</dbReference>
<keyword evidence="5 10" id="KW-0808">Transferase</keyword>
<evidence type="ECO:0000256" key="2">
    <source>
        <dbReference type="ARBA" id="ARBA00009948"/>
    </source>
</evidence>
<dbReference type="GO" id="GO:0003866">
    <property type="term" value="F:3-phosphoshikimate 1-carboxyvinyltransferase activity"/>
    <property type="evidence" value="ECO:0007669"/>
    <property type="project" value="UniProtKB-EC"/>
</dbReference>
<dbReference type="SUPFAM" id="SSF55205">
    <property type="entry name" value="EPT/RTPC-like"/>
    <property type="match status" value="1"/>
</dbReference>